<dbReference type="EMBL" id="JAHYBZ010000001">
    <property type="protein sequence ID" value="MBW6396793.1"/>
    <property type="molecule type" value="Genomic_DNA"/>
</dbReference>
<dbReference type="Pfam" id="PF18478">
    <property type="entry name" value="PIN_10"/>
    <property type="match status" value="1"/>
</dbReference>
<feature type="region of interest" description="Disordered" evidence="1">
    <location>
        <begin position="169"/>
        <end position="217"/>
    </location>
</feature>
<evidence type="ECO:0000259" key="2">
    <source>
        <dbReference type="Pfam" id="PF18478"/>
    </source>
</evidence>
<name>A0ABS7A3A8_9PROT</name>
<dbReference type="InterPro" id="IPR041375">
    <property type="entry name" value="VapC45_PIN-like"/>
</dbReference>
<evidence type="ECO:0000313" key="3">
    <source>
        <dbReference type="EMBL" id="MBW6396793.1"/>
    </source>
</evidence>
<dbReference type="Proteomes" id="UP001196565">
    <property type="component" value="Unassembled WGS sequence"/>
</dbReference>
<comment type="caution">
    <text evidence="3">The sequence shown here is derived from an EMBL/GenBank/DDBJ whole genome shotgun (WGS) entry which is preliminary data.</text>
</comment>
<dbReference type="RefSeq" id="WP_219761323.1">
    <property type="nucleotide sequence ID" value="NZ_JAHYBZ010000001.1"/>
</dbReference>
<sequence>MKIAFDEHVPGAVPRLMREIITDRASRHLFRGIEIVSAKDYAPRPNDSDYVKNSDAPWIKRYRDAGGRIIVSGDVSMNEKPAELLALIENKQVVFYFPTKWNSWKFPRKSAFLLVWFERIIKFSRTAKPRSLYRIPERWSDDADFLIINTPTPLKLSIRGPLASASSVKKAKKNQKIQRSPAPEPQLLAMMRRPAPDASTAQNATEETTNRGGSSSE</sequence>
<evidence type="ECO:0000256" key="1">
    <source>
        <dbReference type="SAM" id="MobiDB-lite"/>
    </source>
</evidence>
<accession>A0ABS7A3A8</accession>
<organism evidence="3 4">
    <name type="scientific">Roseomonas alba</name>
    <dbReference type="NCBI Taxonomy" id="2846776"/>
    <lineage>
        <taxon>Bacteria</taxon>
        <taxon>Pseudomonadati</taxon>
        <taxon>Pseudomonadota</taxon>
        <taxon>Alphaproteobacteria</taxon>
        <taxon>Acetobacterales</taxon>
        <taxon>Roseomonadaceae</taxon>
        <taxon>Roseomonas</taxon>
    </lineage>
</organism>
<gene>
    <name evidence="3" type="ORF">KPL78_02990</name>
</gene>
<feature type="compositionally biased region" description="Polar residues" evidence="1">
    <location>
        <begin position="199"/>
        <end position="217"/>
    </location>
</feature>
<evidence type="ECO:0000313" key="4">
    <source>
        <dbReference type="Proteomes" id="UP001196565"/>
    </source>
</evidence>
<feature type="domain" description="VapC45 PIN like" evidence="2">
    <location>
        <begin position="1"/>
        <end position="98"/>
    </location>
</feature>
<proteinExistence type="predicted"/>
<reference evidence="3 4" key="1">
    <citation type="submission" date="2021-07" db="EMBL/GenBank/DDBJ databases">
        <authorList>
            <person name="So Y."/>
        </authorList>
    </citation>
    <scope>NUCLEOTIDE SEQUENCE [LARGE SCALE GENOMIC DNA]</scope>
    <source>
        <strain evidence="3 4">HJA6</strain>
    </source>
</reference>
<protein>
    <recommendedName>
        <fullName evidence="2">VapC45 PIN like domain-containing protein</fullName>
    </recommendedName>
</protein>
<keyword evidence="4" id="KW-1185">Reference proteome</keyword>